<protein>
    <submittedName>
        <fullName evidence="1">Uncharacterized protein</fullName>
    </submittedName>
</protein>
<name>A0AAV4MIP3_CAEEX</name>
<dbReference type="EMBL" id="BPLR01002249">
    <property type="protein sequence ID" value="GIX71745.1"/>
    <property type="molecule type" value="Genomic_DNA"/>
</dbReference>
<keyword evidence="2" id="KW-1185">Reference proteome</keyword>
<proteinExistence type="predicted"/>
<evidence type="ECO:0000313" key="2">
    <source>
        <dbReference type="Proteomes" id="UP001054945"/>
    </source>
</evidence>
<evidence type="ECO:0000313" key="1">
    <source>
        <dbReference type="EMBL" id="GIX71745.1"/>
    </source>
</evidence>
<gene>
    <name evidence="1" type="ORF">CEXT_611331</name>
</gene>
<organism evidence="1 2">
    <name type="scientific">Caerostris extrusa</name>
    <name type="common">Bark spider</name>
    <name type="synonym">Caerostris bankana</name>
    <dbReference type="NCBI Taxonomy" id="172846"/>
    <lineage>
        <taxon>Eukaryota</taxon>
        <taxon>Metazoa</taxon>
        <taxon>Ecdysozoa</taxon>
        <taxon>Arthropoda</taxon>
        <taxon>Chelicerata</taxon>
        <taxon>Arachnida</taxon>
        <taxon>Araneae</taxon>
        <taxon>Araneomorphae</taxon>
        <taxon>Entelegynae</taxon>
        <taxon>Araneoidea</taxon>
        <taxon>Araneidae</taxon>
        <taxon>Caerostris</taxon>
    </lineage>
</organism>
<accession>A0AAV4MIP3</accession>
<sequence>MQACYSVHALGWREHEGFVTVHMHLRGSMKALLRCTCTSKHAGVTVHMRLGWSMQVCYNASTLRTDHAGVTVHVHYSGTCRLASAHAFRAEIAGLLQLH</sequence>
<dbReference type="AlphaFoldDB" id="A0AAV4MIP3"/>
<dbReference type="Proteomes" id="UP001054945">
    <property type="component" value="Unassembled WGS sequence"/>
</dbReference>
<comment type="caution">
    <text evidence="1">The sequence shown here is derived from an EMBL/GenBank/DDBJ whole genome shotgun (WGS) entry which is preliminary data.</text>
</comment>
<reference evidence="1 2" key="1">
    <citation type="submission" date="2021-06" db="EMBL/GenBank/DDBJ databases">
        <title>Caerostris extrusa draft genome.</title>
        <authorList>
            <person name="Kono N."/>
            <person name="Arakawa K."/>
        </authorList>
    </citation>
    <scope>NUCLEOTIDE SEQUENCE [LARGE SCALE GENOMIC DNA]</scope>
</reference>